<evidence type="ECO:0000313" key="2">
    <source>
        <dbReference type="EMBL" id="GBP11900.1"/>
    </source>
</evidence>
<dbReference type="Proteomes" id="UP000299102">
    <property type="component" value="Unassembled WGS sequence"/>
</dbReference>
<reference evidence="2 3" key="1">
    <citation type="journal article" date="2019" name="Commun. Biol.">
        <title>The bagworm genome reveals a unique fibroin gene that provides high tensile strength.</title>
        <authorList>
            <person name="Kono N."/>
            <person name="Nakamura H."/>
            <person name="Ohtoshi R."/>
            <person name="Tomita M."/>
            <person name="Numata K."/>
            <person name="Arakawa K."/>
        </authorList>
    </citation>
    <scope>NUCLEOTIDE SEQUENCE [LARGE SCALE GENOMIC DNA]</scope>
</reference>
<organism evidence="2 3">
    <name type="scientific">Eumeta variegata</name>
    <name type="common">Bagworm moth</name>
    <name type="synonym">Eumeta japonica</name>
    <dbReference type="NCBI Taxonomy" id="151549"/>
    <lineage>
        <taxon>Eukaryota</taxon>
        <taxon>Metazoa</taxon>
        <taxon>Ecdysozoa</taxon>
        <taxon>Arthropoda</taxon>
        <taxon>Hexapoda</taxon>
        <taxon>Insecta</taxon>
        <taxon>Pterygota</taxon>
        <taxon>Neoptera</taxon>
        <taxon>Endopterygota</taxon>
        <taxon>Lepidoptera</taxon>
        <taxon>Glossata</taxon>
        <taxon>Ditrysia</taxon>
        <taxon>Tineoidea</taxon>
        <taxon>Psychidae</taxon>
        <taxon>Oiketicinae</taxon>
        <taxon>Eumeta</taxon>
    </lineage>
</organism>
<accession>A0A4C1TE99</accession>
<evidence type="ECO:0000313" key="3">
    <source>
        <dbReference type="Proteomes" id="UP000299102"/>
    </source>
</evidence>
<dbReference type="EMBL" id="BGZK01000048">
    <property type="protein sequence ID" value="GBP11900.1"/>
    <property type="molecule type" value="Genomic_DNA"/>
</dbReference>
<gene>
    <name evidence="2" type="ORF">EVAR_74532_1</name>
</gene>
<comment type="caution">
    <text evidence="2">The sequence shown here is derived from an EMBL/GenBank/DDBJ whole genome shotgun (WGS) entry which is preliminary data.</text>
</comment>
<name>A0A4C1TE99_EUMVA</name>
<dbReference type="AlphaFoldDB" id="A0A4C1TE99"/>
<sequence length="75" mass="8181">MTAWFEDGRGARRGIESIHFICKVQNIFSVTNGIRKGVRRNFGNEICPSPRAARPGGGGGGPSEYPYPFTVGRLL</sequence>
<feature type="region of interest" description="Disordered" evidence="1">
    <location>
        <begin position="49"/>
        <end position="75"/>
    </location>
</feature>
<evidence type="ECO:0000256" key="1">
    <source>
        <dbReference type="SAM" id="MobiDB-lite"/>
    </source>
</evidence>
<protein>
    <submittedName>
        <fullName evidence="2">Uncharacterized protein</fullName>
    </submittedName>
</protein>
<proteinExistence type="predicted"/>
<keyword evidence="3" id="KW-1185">Reference proteome</keyword>